<organism evidence="3 4">
    <name type="scientific">Herbaspirillum frisingense</name>
    <dbReference type="NCBI Taxonomy" id="92645"/>
    <lineage>
        <taxon>Bacteria</taxon>
        <taxon>Pseudomonadati</taxon>
        <taxon>Pseudomonadota</taxon>
        <taxon>Betaproteobacteria</taxon>
        <taxon>Burkholderiales</taxon>
        <taxon>Oxalobacteraceae</taxon>
        <taxon>Herbaspirillum</taxon>
    </lineage>
</organism>
<reference evidence="3 4" key="1">
    <citation type="submission" date="2023-07" db="EMBL/GenBank/DDBJ databases">
        <title>Sorghum-associated microbial communities from plants grown in Nebraska, USA.</title>
        <authorList>
            <person name="Schachtman D."/>
        </authorList>
    </citation>
    <scope>NUCLEOTIDE SEQUENCE [LARGE SCALE GENOMIC DNA]</scope>
    <source>
        <strain evidence="3 4">596</strain>
    </source>
</reference>
<sequence>MIHVVTLTYLRPVEDINQHLDAHKRWLIDNVRQGKVILAGPMENRTGGLLLASCSDREELDAMMAQDPFIESGVASYEVYACVPALASLQLPPHWAPLAKFV</sequence>
<accession>A0ABU1PBH3</accession>
<dbReference type="InterPro" id="IPR005545">
    <property type="entry name" value="YCII"/>
</dbReference>
<comment type="similarity">
    <text evidence="1">Belongs to the YciI family.</text>
</comment>
<dbReference type="Pfam" id="PF03795">
    <property type="entry name" value="YCII"/>
    <property type="match status" value="1"/>
</dbReference>
<protein>
    <submittedName>
        <fullName evidence="3">Uncharacterized protein YciI</fullName>
    </submittedName>
</protein>
<dbReference type="PANTHER" id="PTHR37828:SF1">
    <property type="entry name" value="YCII-RELATED DOMAIN-CONTAINING PROTEIN"/>
    <property type="match status" value="1"/>
</dbReference>
<dbReference type="PANTHER" id="PTHR37828">
    <property type="entry name" value="GSR2449 PROTEIN"/>
    <property type="match status" value="1"/>
</dbReference>
<comment type="caution">
    <text evidence="3">The sequence shown here is derived from an EMBL/GenBank/DDBJ whole genome shotgun (WGS) entry which is preliminary data.</text>
</comment>
<dbReference type="RefSeq" id="WP_102662243.1">
    <property type="nucleotide sequence ID" value="NZ_JAVDSJ010000002.1"/>
</dbReference>
<dbReference type="Gene3D" id="3.30.70.1060">
    <property type="entry name" value="Dimeric alpha+beta barrel"/>
    <property type="match status" value="1"/>
</dbReference>
<name>A0ABU1PBH3_9BURK</name>
<keyword evidence="4" id="KW-1185">Reference proteome</keyword>
<proteinExistence type="inferred from homology"/>
<evidence type="ECO:0000313" key="3">
    <source>
        <dbReference type="EMBL" id="MDR6583281.1"/>
    </source>
</evidence>
<evidence type="ECO:0000256" key="1">
    <source>
        <dbReference type="ARBA" id="ARBA00007689"/>
    </source>
</evidence>
<evidence type="ECO:0000313" key="4">
    <source>
        <dbReference type="Proteomes" id="UP001260715"/>
    </source>
</evidence>
<dbReference type="Proteomes" id="UP001260715">
    <property type="component" value="Unassembled WGS sequence"/>
</dbReference>
<dbReference type="SUPFAM" id="SSF54909">
    <property type="entry name" value="Dimeric alpha+beta barrel"/>
    <property type="match status" value="1"/>
</dbReference>
<feature type="domain" description="YCII-related" evidence="2">
    <location>
        <begin position="5"/>
        <end position="80"/>
    </location>
</feature>
<evidence type="ECO:0000259" key="2">
    <source>
        <dbReference type="Pfam" id="PF03795"/>
    </source>
</evidence>
<dbReference type="EMBL" id="JAVDSJ010000002">
    <property type="protein sequence ID" value="MDR6583281.1"/>
    <property type="molecule type" value="Genomic_DNA"/>
</dbReference>
<dbReference type="InterPro" id="IPR011008">
    <property type="entry name" value="Dimeric_a/b-barrel"/>
</dbReference>
<gene>
    <name evidence="3" type="ORF">J2W50_001479</name>
</gene>